<feature type="domain" description="Tyrosine specific protein phosphatases" evidence="3">
    <location>
        <begin position="762"/>
        <end position="830"/>
    </location>
</feature>
<dbReference type="Gene3D" id="3.90.190.10">
    <property type="entry name" value="Protein tyrosine phosphatase superfamily"/>
    <property type="match status" value="1"/>
</dbReference>
<feature type="transmembrane region" description="Helical" evidence="1">
    <location>
        <begin position="48"/>
        <end position="67"/>
    </location>
</feature>
<evidence type="ECO:0000313" key="4">
    <source>
        <dbReference type="EMBL" id="CAI5447096.1"/>
    </source>
</evidence>
<dbReference type="InterPro" id="IPR016130">
    <property type="entry name" value="Tyr_Pase_AS"/>
</dbReference>
<dbReference type="SMART" id="SM00404">
    <property type="entry name" value="PTPc_motif"/>
    <property type="match status" value="1"/>
</dbReference>
<evidence type="ECO:0008006" key="6">
    <source>
        <dbReference type="Google" id="ProtNLM"/>
    </source>
</evidence>
<dbReference type="SMART" id="SM00194">
    <property type="entry name" value="PTPc"/>
    <property type="match status" value="1"/>
</dbReference>
<dbReference type="PANTHER" id="PTHR46163">
    <property type="entry name" value="TYROSINE-PROTEIN PHOSPHATASE-RELATED"/>
    <property type="match status" value="1"/>
</dbReference>
<keyword evidence="5" id="KW-1185">Reference proteome</keyword>
<gene>
    <name evidence="4" type="ORF">CAMP_LOCUS9733</name>
</gene>
<dbReference type="PROSITE" id="PS50056">
    <property type="entry name" value="TYR_PHOSPHATASE_2"/>
    <property type="match status" value="1"/>
</dbReference>
<keyword evidence="1" id="KW-0472">Membrane</keyword>
<proteinExistence type="predicted"/>
<feature type="domain" description="Tyrosine-protein phosphatase" evidence="2">
    <location>
        <begin position="602"/>
        <end position="833"/>
    </location>
</feature>
<dbReference type="EMBL" id="CANHGI010000004">
    <property type="protein sequence ID" value="CAI5447096.1"/>
    <property type="molecule type" value="Genomic_DNA"/>
</dbReference>
<dbReference type="GO" id="GO:0004725">
    <property type="term" value="F:protein tyrosine phosphatase activity"/>
    <property type="evidence" value="ECO:0007669"/>
    <property type="project" value="InterPro"/>
</dbReference>
<dbReference type="PROSITE" id="PS50055">
    <property type="entry name" value="TYR_PHOSPHATASE_PTP"/>
    <property type="match status" value="1"/>
</dbReference>
<dbReference type="InterPro" id="IPR000387">
    <property type="entry name" value="Tyr_Pase_dom"/>
</dbReference>
<dbReference type="InterPro" id="IPR000242">
    <property type="entry name" value="PTP_cat"/>
</dbReference>
<dbReference type="PROSITE" id="PS00383">
    <property type="entry name" value="TYR_PHOSPHATASE_1"/>
    <property type="match status" value="1"/>
</dbReference>
<organism evidence="4 5">
    <name type="scientific">Caenorhabditis angaria</name>
    <dbReference type="NCBI Taxonomy" id="860376"/>
    <lineage>
        <taxon>Eukaryota</taxon>
        <taxon>Metazoa</taxon>
        <taxon>Ecdysozoa</taxon>
        <taxon>Nematoda</taxon>
        <taxon>Chromadorea</taxon>
        <taxon>Rhabditida</taxon>
        <taxon>Rhabditina</taxon>
        <taxon>Rhabditomorpha</taxon>
        <taxon>Rhabditoidea</taxon>
        <taxon>Rhabditidae</taxon>
        <taxon>Peloderinae</taxon>
        <taxon>Caenorhabditis</taxon>
    </lineage>
</organism>
<evidence type="ECO:0000259" key="2">
    <source>
        <dbReference type="PROSITE" id="PS50055"/>
    </source>
</evidence>
<name>A0A9P1IN45_9PELO</name>
<feature type="transmembrane region" description="Helical" evidence="1">
    <location>
        <begin position="6"/>
        <end position="28"/>
    </location>
</feature>
<feature type="transmembrane region" description="Helical" evidence="1">
    <location>
        <begin position="291"/>
        <end position="314"/>
    </location>
</feature>
<dbReference type="PRINTS" id="PR00700">
    <property type="entry name" value="PRTYPHPHTASE"/>
</dbReference>
<feature type="transmembrane region" description="Helical" evidence="1">
    <location>
        <begin position="243"/>
        <end position="270"/>
    </location>
</feature>
<sequence length="858" mass="97465">MESSVIVAYVITSAALLILIAALVLRFLWKISRKWVREIPSTSLARGIFSATHLIPLLILIVCFGYFQPWSTFSGEIDVNTNVKRDIEILEKKADTASGMLPANDKIVISDTVRDAMVNGEKISGAVYNEMHVDLLMFQSLLNFYKKEEDFKTKVNSGSFCNELKNVKDKTVMKTDGIHAALRMINDEGNDFYLRKLKSFLVDGEETNKNELVKGISDMGTYLKTIQTIIKGWKDSFVQLNSIFVTIVVTDISLLCVPSVIVLMYIVFSITIIWTKKETAYNRIILQINQILFFVIAIILIACSIHLLVVYPFACSDDEDKTANFNFDIPTTTGATRNSYQILSTCSSNLFDSPNDDILLRDFRFAKHLKTLIFGKMKELKTTQDSSISMKNKLVSIESNWVLKKMYYEELSKLPEDKCKSSKNLVDGIMKEFNDIVSKTDAYIAALKKREENWNNLEKKIGTAVDKHMKNSGGMIAAQVGKMNNGIKILNVDCQTTRELFSKVNECSNGSPIGFIALKRSIVLFAMSLCMISFLFTYRKFGPTPHQDQTPVLKSSLQKDPGVDNRKKWAESICKLTCKQIRNNFLEWIQDLGVDLKMLRLDKLKGRYRLNTPCLRATRVVLKDKKRFKQGFIHANRVPMPDNTKYIATIAPLDQSEDTLDTKPDFWEMVWQEKVEIVVMLCQFVENGANRCAVYFPQKLKEKLTFGDYTIELVEIKDCKIDGVCWRRLEVTNSKSEKRVVNHLQYVNWPHEGVPEDPNSILDLLAFVKGFASKMPVVVHCVTGVGRTGCFLAIECADQMLKGGCCGLLEVMESLRGMRALAVQRSIQYIFLHASTSYRFSKIGQLFCRLCKVHKGPE</sequence>
<dbReference type="AlphaFoldDB" id="A0A9P1IN45"/>
<reference evidence="4" key="1">
    <citation type="submission" date="2022-11" db="EMBL/GenBank/DDBJ databases">
        <authorList>
            <person name="Kikuchi T."/>
        </authorList>
    </citation>
    <scope>NUCLEOTIDE SEQUENCE</scope>
    <source>
        <strain evidence="4">PS1010</strain>
    </source>
</reference>
<dbReference type="Pfam" id="PF00102">
    <property type="entry name" value="Y_phosphatase"/>
    <property type="match status" value="1"/>
</dbReference>
<evidence type="ECO:0000256" key="1">
    <source>
        <dbReference type="SAM" id="Phobius"/>
    </source>
</evidence>
<evidence type="ECO:0000313" key="5">
    <source>
        <dbReference type="Proteomes" id="UP001152747"/>
    </source>
</evidence>
<comment type="caution">
    <text evidence="4">The sequence shown here is derived from an EMBL/GenBank/DDBJ whole genome shotgun (WGS) entry which is preliminary data.</text>
</comment>
<dbReference type="SUPFAM" id="SSF52799">
    <property type="entry name" value="(Phosphotyrosine protein) phosphatases II"/>
    <property type="match status" value="1"/>
</dbReference>
<dbReference type="PANTHER" id="PTHR46163:SF10">
    <property type="entry name" value="PROTEIN-TYROSINE PHOSPHATASE-RELATED"/>
    <property type="match status" value="1"/>
</dbReference>
<dbReference type="OrthoDB" id="10253954at2759"/>
<dbReference type="InterPro" id="IPR052782">
    <property type="entry name" value="Oocyte-zygote_transition_reg"/>
</dbReference>
<keyword evidence="1" id="KW-1133">Transmembrane helix</keyword>
<dbReference type="CDD" id="cd00047">
    <property type="entry name" value="PTPc"/>
    <property type="match status" value="1"/>
</dbReference>
<dbReference type="InterPro" id="IPR003595">
    <property type="entry name" value="Tyr_Pase_cat"/>
</dbReference>
<dbReference type="InterPro" id="IPR029021">
    <property type="entry name" value="Prot-tyrosine_phosphatase-like"/>
</dbReference>
<accession>A0A9P1IN45</accession>
<protein>
    <recommendedName>
        <fullName evidence="6">Protein-tyrosine-phosphatase</fullName>
    </recommendedName>
</protein>
<dbReference type="Proteomes" id="UP001152747">
    <property type="component" value="Unassembled WGS sequence"/>
</dbReference>
<keyword evidence="1" id="KW-0812">Transmembrane</keyword>
<evidence type="ECO:0000259" key="3">
    <source>
        <dbReference type="PROSITE" id="PS50056"/>
    </source>
</evidence>